<dbReference type="Pfam" id="PF25390">
    <property type="entry name" value="WD40_RLD"/>
    <property type="match status" value="1"/>
</dbReference>
<keyword evidence="1" id="KW-0677">Repeat</keyword>
<gene>
    <name evidence="4" type="ORF">ALC60_02440</name>
</gene>
<dbReference type="PRINTS" id="PR00633">
    <property type="entry name" value="RCCNDNSATION"/>
</dbReference>
<evidence type="ECO:0000256" key="2">
    <source>
        <dbReference type="PROSITE-ProRule" id="PRU00235"/>
    </source>
</evidence>
<evidence type="ECO:0000313" key="5">
    <source>
        <dbReference type="Proteomes" id="UP000075809"/>
    </source>
</evidence>
<dbReference type="STRING" id="64791.A0A151XEJ4"/>
<dbReference type="Gene3D" id="2.130.10.30">
    <property type="entry name" value="Regulator of chromosome condensation 1/beta-lactamase-inhibitor protein II"/>
    <property type="match status" value="2"/>
</dbReference>
<dbReference type="PROSITE" id="PS00626">
    <property type="entry name" value="RCC1_2"/>
    <property type="match status" value="1"/>
</dbReference>
<protein>
    <submittedName>
        <fullName evidence="4">Secretion-regulating guanine nucleotide exchange factor</fullName>
    </submittedName>
</protein>
<feature type="repeat" description="RCC1" evidence="2">
    <location>
        <begin position="82"/>
        <end position="140"/>
    </location>
</feature>
<feature type="repeat" description="RCC1" evidence="2">
    <location>
        <begin position="30"/>
        <end position="81"/>
    </location>
</feature>
<dbReference type="SUPFAM" id="SSF50985">
    <property type="entry name" value="RCC1/BLIP-II"/>
    <property type="match status" value="1"/>
</dbReference>
<dbReference type="InterPro" id="IPR009091">
    <property type="entry name" value="RCC1/BLIP-II"/>
</dbReference>
<dbReference type="InterPro" id="IPR058923">
    <property type="entry name" value="RCC1-like_dom"/>
</dbReference>
<dbReference type="AlphaFoldDB" id="A0A151XEJ4"/>
<feature type="repeat" description="RCC1" evidence="2">
    <location>
        <begin position="256"/>
        <end position="307"/>
    </location>
</feature>
<feature type="domain" description="RCC1-like" evidence="3">
    <location>
        <begin position="9"/>
        <end position="303"/>
    </location>
</feature>
<evidence type="ECO:0000313" key="4">
    <source>
        <dbReference type="EMBL" id="KYQ58792.1"/>
    </source>
</evidence>
<dbReference type="Proteomes" id="UP000075809">
    <property type="component" value="Unassembled WGS sequence"/>
</dbReference>
<keyword evidence="5" id="KW-1185">Reference proteome</keyword>
<evidence type="ECO:0000259" key="3">
    <source>
        <dbReference type="Pfam" id="PF25390"/>
    </source>
</evidence>
<dbReference type="PROSITE" id="PS50012">
    <property type="entry name" value="RCC1_3"/>
    <property type="match status" value="4"/>
</dbReference>
<reference evidence="4 5" key="1">
    <citation type="submission" date="2015-09" db="EMBL/GenBank/DDBJ databases">
        <title>Trachymyrmex zeteki WGS genome.</title>
        <authorList>
            <person name="Nygaard S."/>
            <person name="Hu H."/>
            <person name="Boomsma J."/>
            <person name="Zhang G."/>
        </authorList>
    </citation>
    <scope>NUCLEOTIDE SEQUENCE [LARGE SCALE GENOMIC DNA]</scope>
    <source>
        <strain evidence="4">Tzet28-1</strain>
        <tissue evidence="4">Whole body</tissue>
    </source>
</reference>
<dbReference type="PANTHER" id="PTHR22872:SF2">
    <property type="entry name" value="INHIBITOR OF BRUTON TYROSINE KINASE"/>
    <property type="match status" value="1"/>
</dbReference>
<proteinExistence type="predicted"/>
<organism evidence="4 5">
    <name type="scientific">Mycetomoellerius zeteki</name>
    <dbReference type="NCBI Taxonomy" id="64791"/>
    <lineage>
        <taxon>Eukaryota</taxon>
        <taxon>Metazoa</taxon>
        <taxon>Ecdysozoa</taxon>
        <taxon>Arthropoda</taxon>
        <taxon>Hexapoda</taxon>
        <taxon>Insecta</taxon>
        <taxon>Pterygota</taxon>
        <taxon>Neoptera</taxon>
        <taxon>Endopterygota</taxon>
        <taxon>Hymenoptera</taxon>
        <taxon>Apocrita</taxon>
        <taxon>Aculeata</taxon>
        <taxon>Formicoidea</taxon>
        <taxon>Formicidae</taxon>
        <taxon>Myrmicinae</taxon>
        <taxon>Mycetomoellerius</taxon>
    </lineage>
</organism>
<accession>A0A151XEJ4</accession>
<name>A0A151XEJ4_9HYME</name>
<dbReference type="InterPro" id="IPR000408">
    <property type="entry name" value="Reg_chr_condens"/>
</dbReference>
<dbReference type="EMBL" id="KQ982254">
    <property type="protein sequence ID" value="KYQ58792.1"/>
    <property type="molecule type" value="Genomic_DNA"/>
</dbReference>
<feature type="repeat" description="RCC1" evidence="2">
    <location>
        <begin position="200"/>
        <end position="255"/>
    </location>
</feature>
<dbReference type="InterPro" id="IPR051625">
    <property type="entry name" value="Signaling_Regulatory_Domain"/>
</dbReference>
<dbReference type="PANTHER" id="PTHR22872">
    <property type="entry name" value="BTK-BINDING PROTEIN-RELATED"/>
    <property type="match status" value="1"/>
</dbReference>
<evidence type="ECO:0000256" key="1">
    <source>
        <dbReference type="ARBA" id="ARBA00022737"/>
    </source>
</evidence>
<sequence length="309" mass="34173">MFQRICALEHEIVIDVCCGWDSSAALTRNGELYVWGSNRYGQLGLDPSVYLSIPHPRKISFGEKIKNVSMGLRHTAVATENHELYVCGSNNRGQLGLINPETMKLYSLLGAFTKVTERTMQGNVENVTCGQYHTIVLTKRQTYNIYVFGDNKHGQLGFFPKTSSEIRISQPLCILLSGIQHDVPIQIHTGWSHINILSNGIIFSWGRNDYGQLGRSLLKPQDGIFMEERLQCIEHIPKIVQLSVGSEHNIALTDNGAVLCWGWNEHGNCGNGKTENVLQPKFLPVPSKSVAVLVGAGAGHSFAVIKDTS</sequence>